<dbReference type="PANTHER" id="PTHR11705:SF119">
    <property type="entry name" value="OS02G0119300 PROTEIN"/>
    <property type="match status" value="1"/>
</dbReference>
<dbReference type="GO" id="GO:0004181">
    <property type="term" value="F:metallocarboxypeptidase activity"/>
    <property type="evidence" value="ECO:0007669"/>
    <property type="project" value="InterPro"/>
</dbReference>
<accession>A0A813E9D8</accession>
<organism evidence="6 7">
    <name type="scientific">Polarella glacialis</name>
    <name type="common">Dinoflagellate</name>
    <dbReference type="NCBI Taxonomy" id="89957"/>
    <lineage>
        <taxon>Eukaryota</taxon>
        <taxon>Sar</taxon>
        <taxon>Alveolata</taxon>
        <taxon>Dinophyceae</taxon>
        <taxon>Suessiales</taxon>
        <taxon>Suessiaceae</taxon>
        <taxon>Polarella</taxon>
    </lineage>
</organism>
<dbReference type="Proteomes" id="UP000654075">
    <property type="component" value="Unassembled WGS sequence"/>
</dbReference>
<evidence type="ECO:0000256" key="2">
    <source>
        <dbReference type="ARBA" id="ARBA00005988"/>
    </source>
</evidence>
<name>A0A813E9D8_POLGL</name>
<evidence type="ECO:0000256" key="4">
    <source>
        <dbReference type="SAM" id="MobiDB-lite"/>
    </source>
</evidence>
<evidence type="ECO:0000313" key="7">
    <source>
        <dbReference type="Proteomes" id="UP000654075"/>
    </source>
</evidence>
<feature type="region of interest" description="Disordered" evidence="4">
    <location>
        <begin position="109"/>
        <end position="128"/>
    </location>
</feature>
<gene>
    <name evidence="6" type="ORF">PGLA1383_LOCUS13773</name>
</gene>
<keyword evidence="7" id="KW-1185">Reference proteome</keyword>
<comment type="cofactor">
    <cofactor evidence="1">
        <name>Zn(2+)</name>
        <dbReference type="ChEBI" id="CHEBI:29105"/>
    </cofactor>
</comment>
<dbReference type="PROSITE" id="PS52035">
    <property type="entry name" value="PEPTIDASE_M14"/>
    <property type="match status" value="1"/>
</dbReference>
<evidence type="ECO:0000256" key="3">
    <source>
        <dbReference type="PROSITE-ProRule" id="PRU01379"/>
    </source>
</evidence>
<sequence>MRCLDCYLRPFCSHAALEIPHQASSCETRLGIRSPHTWTVRTKSCTRRGLIKAKLSFVLAGLLPLTMQGGICGPHCMLWPLPPTWTLPKVEHSMLVLCRRKAVAAPTLLRSYRPGSNPNQEDSLPAGRSAVQEQLQEGFNFIGFALLLALILPSLQPRVPAFYRSTDALDMELHAAAGKHGDFDIRVEDVPDPADMANPQHRLTLVTASATSRPKARILIVANEHARELVTGEVALGLVKSLAEADSPAKGTAVGHGDRLRAAVRNGLELTVLPIANTEGRRLAEGLRPCQRGTADTPLFATDLNRNFPTDWSAGLQLNYLNVAFDTHGLSPFSAYQARVIREIAMRHEWDAFLDLHSGNLSLNLPFGHTFGGSKDLQEQLRALEGVRKLCPECIAGPSRDVMKYDNPGQLTDWMYQDRGVVYSYVWEVFSAPGTCAPHFNPSAESELDATVDRWGSMVAALGGFVLERQGMQGTASSPRSVG</sequence>
<dbReference type="PANTHER" id="PTHR11705">
    <property type="entry name" value="PROTEASE FAMILY M14 CARBOXYPEPTIDASE A,B"/>
    <property type="match status" value="1"/>
</dbReference>
<feature type="active site" description="Proton donor/acceptor" evidence="3">
    <location>
        <position position="428"/>
    </location>
</feature>
<comment type="caution">
    <text evidence="6">The sequence shown here is derived from an EMBL/GenBank/DDBJ whole genome shotgun (WGS) entry which is preliminary data.</text>
</comment>
<dbReference type="GO" id="GO:0006508">
    <property type="term" value="P:proteolysis"/>
    <property type="evidence" value="ECO:0007669"/>
    <property type="project" value="InterPro"/>
</dbReference>
<dbReference type="GO" id="GO:0005615">
    <property type="term" value="C:extracellular space"/>
    <property type="evidence" value="ECO:0007669"/>
    <property type="project" value="TreeGrafter"/>
</dbReference>
<comment type="similarity">
    <text evidence="2 3">Belongs to the peptidase M14 family.</text>
</comment>
<evidence type="ECO:0000256" key="1">
    <source>
        <dbReference type="ARBA" id="ARBA00001947"/>
    </source>
</evidence>
<dbReference type="EMBL" id="CAJNNV010007693">
    <property type="protein sequence ID" value="CAE8595261.1"/>
    <property type="molecule type" value="Genomic_DNA"/>
</dbReference>
<dbReference type="OrthoDB" id="3626597at2759"/>
<reference evidence="6" key="1">
    <citation type="submission" date="2021-02" db="EMBL/GenBank/DDBJ databases">
        <authorList>
            <person name="Dougan E. K."/>
            <person name="Rhodes N."/>
            <person name="Thang M."/>
            <person name="Chan C."/>
        </authorList>
    </citation>
    <scope>NUCLEOTIDE SEQUENCE</scope>
</reference>
<feature type="domain" description="Peptidase M14" evidence="5">
    <location>
        <begin position="162"/>
        <end position="465"/>
    </location>
</feature>
<dbReference type="SMART" id="SM00631">
    <property type="entry name" value="Zn_pept"/>
    <property type="match status" value="1"/>
</dbReference>
<dbReference type="Gene3D" id="3.40.630.10">
    <property type="entry name" value="Zn peptidases"/>
    <property type="match status" value="1"/>
</dbReference>
<dbReference type="Pfam" id="PF00246">
    <property type="entry name" value="Peptidase_M14"/>
    <property type="match status" value="1"/>
</dbReference>
<dbReference type="GO" id="GO:0008270">
    <property type="term" value="F:zinc ion binding"/>
    <property type="evidence" value="ECO:0007669"/>
    <property type="project" value="InterPro"/>
</dbReference>
<proteinExistence type="inferred from homology"/>
<dbReference type="SUPFAM" id="SSF53187">
    <property type="entry name" value="Zn-dependent exopeptidases"/>
    <property type="match status" value="1"/>
</dbReference>
<evidence type="ECO:0000259" key="5">
    <source>
        <dbReference type="PROSITE" id="PS52035"/>
    </source>
</evidence>
<protein>
    <recommendedName>
        <fullName evidence="5">Peptidase M14 domain-containing protein</fullName>
    </recommendedName>
</protein>
<evidence type="ECO:0000313" key="6">
    <source>
        <dbReference type="EMBL" id="CAE8595261.1"/>
    </source>
</evidence>
<dbReference type="AlphaFoldDB" id="A0A813E9D8"/>
<dbReference type="InterPro" id="IPR000834">
    <property type="entry name" value="Peptidase_M14"/>
</dbReference>